<dbReference type="InterPro" id="IPR051563">
    <property type="entry name" value="Glycosyl_Hydrolase_51"/>
</dbReference>
<dbReference type="InterPro" id="IPR025883">
    <property type="entry name" value="Cadherin-like_domain"/>
</dbReference>
<dbReference type="InterPro" id="IPR013320">
    <property type="entry name" value="ConA-like_dom_sf"/>
</dbReference>
<dbReference type="GO" id="GO:0030246">
    <property type="term" value="F:carbohydrate binding"/>
    <property type="evidence" value="ECO:0007669"/>
    <property type="project" value="InterPro"/>
</dbReference>
<dbReference type="eggNOG" id="COG1361">
    <property type="taxonomic scope" value="Bacteria"/>
</dbReference>
<feature type="domain" description="CBM6" evidence="3">
    <location>
        <begin position="665"/>
        <end position="801"/>
    </location>
</feature>
<evidence type="ECO:0000313" key="5">
    <source>
        <dbReference type="Proteomes" id="UP000014155"/>
    </source>
</evidence>
<dbReference type="InterPro" id="IPR008979">
    <property type="entry name" value="Galactose-bd-like_sf"/>
</dbReference>
<dbReference type="Pfam" id="PF12733">
    <property type="entry name" value="Cadherin-like"/>
    <property type="match status" value="5"/>
</dbReference>
<organism evidence="4 5">
    <name type="scientific">Ruminiclostridium cellobioparum subsp. termitidis CT1112</name>
    <dbReference type="NCBI Taxonomy" id="1195236"/>
    <lineage>
        <taxon>Bacteria</taxon>
        <taxon>Bacillati</taxon>
        <taxon>Bacillota</taxon>
        <taxon>Clostridia</taxon>
        <taxon>Eubacteriales</taxon>
        <taxon>Oscillospiraceae</taxon>
        <taxon>Ruminiclostridium</taxon>
    </lineage>
</organism>
<dbReference type="Gene3D" id="2.60.120.260">
    <property type="entry name" value="Galactose-binding domain-like"/>
    <property type="match status" value="2"/>
</dbReference>
<protein>
    <submittedName>
        <fullName evidence="4">Alpha-L-arabinofuranosidase</fullName>
    </submittedName>
</protein>
<feature type="signal peptide" evidence="2">
    <location>
        <begin position="1"/>
        <end position="28"/>
    </location>
</feature>
<dbReference type="SUPFAM" id="SSF51445">
    <property type="entry name" value="(Trans)glycosidases"/>
    <property type="match status" value="1"/>
</dbReference>
<dbReference type="PROSITE" id="PS51175">
    <property type="entry name" value="CBM6"/>
    <property type="match status" value="1"/>
</dbReference>
<dbReference type="Gene3D" id="3.20.20.80">
    <property type="entry name" value="Glycosidases"/>
    <property type="match status" value="1"/>
</dbReference>
<dbReference type="Gene3D" id="2.60.120.200">
    <property type="match status" value="1"/>
</dbReference>
<feature type="chain" id="PRO_5004497113" evidence="2">
    <location>
        <begin position="29"/>
        <end position="1821"/>
    </location>
</feature>
<sequence length="1821" mass="194997">MKIKKYVSLFLVVSMLFCMTAVGQPVFAATKTANVTVNADITGNAVSQLLIGGFSEDLNLQMDGGYYAEKVFNRSFELGPGDKAPYNTPLAGWNQIMRGGAEGQVTAENSEPLNSVNTHYAHLNITTAGGGFGISNAGWYGVNVEAGAVYNYSIYARRGSNFNSGISVSLESADSIISYGSSTISSLTEDWVKYTGSITSDSNDKDARLVVLANGTGDVYLDFISLFPDKTYKNRPNGLRKDAGEALEDMSMKFLRFPGGCIIHQHTYDYNWKDQLGPVEGRKEYFNTAWNGMNKKEHITNGFGMFEWLQFCEDAGIIAQPCLPVGVKCGGPAVNPNDPKVAQLVQDTLDFVEFCNGSASTTWGAKRAEMGHPEPFNLEYLGLGNEEKDSPDARKNIKRIYDAVHSAYPELKLIVTGGIDENLYDFNDSLGGVYATDIHHYYPRNDRSWEDFLNSYNRNPSYPKVQIGEYGSNSRDHTIADAVDTMKDMARFEKNGDITESTCFTLLRRQVDFDNSSVFKTVYYYKDKMWAENLADTNVNFRQTGDKELVVVAGKDNETGDLILKLINNSANDIDSSIVLNGITDISPTADVIYMKPVTPGDGSGRSSNYVREDQDGPGQSTPAYGVDYGTTTTGVTGNLLNYTSLAYSAAIIRVHGNISPARNTIYEAENYNGGASISSGRAKSAVKELVGASNDFWSKADLQGVNEYIQYDNVNVAAAGTYNIKIGIKRSTSRAITQLSIDGTNQGLPFDQYASGDGYYEVDLGTKTLSGGMHSFRFTVTGKNPSSSGYMSGIDYIRLMEADNFNTMTTGSAPLGWNLDTSGGTITVQEVPSSGDKSVLMSKTDTAGGSKTSMYKEFNPLNGTVTIEAKVRRESATDSWSLPDIYSSDGTLAASVIFDNGFIKAYGDGSWQTVKEFMPGTWYTLKLVINTDTDKFDLYVDEEQKLTQSALRNAVDDIGKIEFYAADGNAGDTYVDIESEPVSESNAALSGLVISQGTLSPVFAPGTMNYSAGNVVYNVSSMDITPTVASQDYQSLTVNGVPTASGAVCRVNLAEGLNSIPVVVTAQDGTTATYTIEITRAIFQSSDANLSSLVTSDGILFPAFNPNNKNYTVIVANSVSSIDITPTASSTAYQSLTVNGVPSASGTASSVNLAVGANSISVVVTAQDGTISTYKIDILRLVPEDSQNFNTMPTGSAPLGWTIDTSVGTVSVQEVPSATDKSVLLNKTGSSTGPRTSMYKVFSPLSGKVTIEAKVMREAASNLWCLPYIYSSDGTTFAATVQFDNGSIKAYNGGWQTIQPFTAGTWYDLKLVINTDTDKFDFYIDGILKLAQGTLRNPVDEIAKIEFYAADINTGRTYVDIENEPYCEISDTALSGLSISQGILSPAFASNNKNYTAIVANSAASIDITPEVRTSGYQSLTVNGVPAVSGAASSVNLEVGENSIPVVVTAQDGSTATYTIVITREAGLSNNATLSSLIISQGTLTPAFTPDNEDYTAMVANSVTSVDITPTAASPAYQGLTVNGTASASGAVSTVNLEVGENNIPVIVTAQDGTTATYTIVITREADHSHDNFNIMPTGAAPLGWNVDTSVGTVTVEEVPSAADKSVMLNKTGTATGSKTSLYKTFSPLSGIVVVEAKVRREATSNLWCLPYVYSSDGVTYAETIQFDNGSIKAYNGGWKTIQSFTAGTWYDLKLVINTDTDLFDFYIDGVKKVTQGALRTPVSDIGKIEFYAADFNTGKTYVDVEKEPYVIGNATLSNLEINPGTLSPAFASGNKDYTATVASNVTSIDITPTAAFPQYSGLTVNGVPAVSGEAKTVAL</sequence>
<dbReference type="eggNOG" id="COG4733">
    <property type="taxonomic scope" value="Bacteria"/>
</dbReference>
<dbReference type="PANTHER" id="PTHR31776:SF26">
    <property type="entry name" value="SECRETED ARABINOSIDASE"/>
    <property type="match status" value="1"/>
</dbReference>
<keyword evidence="2" id="KW-0732">Signal</keyword>
<dbReference type="EMBL" id="AORV01000048">
    <property type="protein sequence ID" value="EMS70727.1"/>
    <property type="molecule type" value="Genomic_DNA"/>
</dbReference>
<feature type="region of interest" description="Disordered" evidence="1">
    <location>
        <begin position="598"/>
        <end position="626"/>
    </location>
</feature>
<dbReference type="Pfam" id="PF22848">
    <property type="entry name" value="ASD1_dom"/>
    <property type="match status" value="1"/>
</dbReference>
<dbReference type="eggNOG" id="COG3534">
    <property type="taxonomic scope" value="Bacteria"/>
</dbReference>
<evidence type="ECO:0000256" key="1">
    <source>
        <dbReference type="SAM" id="MobiDB-lite"/>
    </source>
</evidence>
<evidence type="ECO:0000259" key="3">
    <source>
        <dbReference type="PROSITE" id="PS51175"/>
    </source>
</evidence>
<dbReference type="InterPro" id="IPR017853">
    <property type="entry name" value="GH"/>
</dbReference>
<dbReference type="GO" id="GO:0046556">
    <property type="term" value="F:alpha-L-arabinofuranosidase activity"/>
    <property type="evidence" value="ECO:0007669"/>
    <property type="project" value="TreeGrafter"/>
</dbReference>
<reference evidence="4 5" key="1">
    <citation type="journal article" date="2013" name="Genome Announc.">
        <title>Draft Genome Sequence of the Cellulolytic, Mesophilic, Anaerobic Bacterium Clostridium termitidis Strain CT1112 (DSM 5398).</title>
        <authorList>
            <person name="Lal S."/>
            <person name="Ramachandran U."/>
            <person name="Zhang X."/>
            <person name="Munir R."/>
            <person name="Sparling R."/>
            <person name="Levin D.B."/>
        </authorList>
    </citation>
    <scope>NUCLEOTIDE SEQUENCE [LARGE SCALE GENOMIC DNA]</scope>
    <source>
        <strain evidence="4 5">CT1112</strain>
    </source>
</reference>
<dbReference type="InterPro" id="IPR055235">
    <property type="entry name" value="ASD1_cat"/>
</dbReference>
<accession>S0FH86</accession>
<dbReference type="PANTHER" id="PTHR31776">
    <property type="entry name" value="ALPHA-L-ARABINOFURANOSIDASE 1"/>
    <property type="match status" value="1"/>
</dbReference>
<evidence type="ECO:0000256" key="2">
    <source>
        <dbReference type="SAM" id="SignalP"/>
    </source>
</evidence>
<dbReference type="SUPFAM" id="SSF49785">
    <property type="entry name" value="Galactose-binding domain-like"/>
    <property type="match status" value="1"/>
</dbReference>
<feature type="non-terminal residue" evidence="4">
    <location>
        <position position="1821"/>
    </location>
</feature>
<dbReference type="RefSeq" id="WP_004627848.1">
    <property type="nucleotide sequence ID" value="NZ_AORV01000048.1"/>
</dbReference>
<keyword evidence="5" id="KW-1185">Reference proteome</keyword>
<comment type="caution">
    <text evidence="4">The sequence shown here is derived from an EMBL/GenBank/DDBJ whole genome shotgun (WGS) entry which is preliminary data.</text>
</comment>
<dbReference type="eggNOG" id="COG5184">
    <property type="taxonomic scope" value="Bacteria"/>
</dbReference>
<name>S0FH86_RUMCE</name>
<dbReference type="Proteomes" id="UP000014155">
    <property type="component" value="Unassembled WGS sequence"/>
</dbReference>
<evidence type="ECO:0000313" key="4">
    <source>
        <dbReference type="EMBL" id="EMS70727.1"/>
    </source>
</evidence>
<dbReference type="STRING" id="1195236.CTER_3501"/>
<proteinExistence type="predicted"/>
<gene>
    <name evidence="4" type="ORF">CTER_3501</name>
</gene>
<dbReference type="SUPFAM" id="SSF49899">
    <property type="entry name" value="Concanavalin A-like lectins/glucanases"/>
    <property type="match status" value="1"/>
</dbReference>
<dbReference type="InterPro" id="IPR005084">
    <property type="entry name" value="CBM6"/>
</dbReference>